<dbReference type="KEGG" id="pbl:PAAG_12612"/>
<dbReference type="HOGENOM" id="CLU_1195201_0_0_1"/>
<dbReference type="EMBL" id="KN294033">
    <property type="protein sequence ID" value="KGQ00720.1"/>
    <property type="molecule type" value="Genomic_DNA"/>
</dbReference>
<keyword evidence="2" id="KW-1185">Reference proteome</keyword>
<dbReference type="Proteomes" id="UP000002059">
    <property type="component" value="Partially assembled WGS sequence"/>
</dbReference>
<dbReference type="RefSeq" id="XP_015702301.1">
    <property type="nucleotide sequence ID" value="XM_015848083.1"/>
</dbReference>
<dbReference type="GeneID" id="26971207"/>
<evidence type="ECO:0000313" key="1">
    <source>
        <dbReference type="EMBL" id="KGQ00720.1"/>
    </source>
</evidence>
<dbReference type="AlphaFoldDB" id="A0A0A2V3L9"/>
<dbReference type="OrthoDB" id="10650518at2759"/>
<proteinExistence type="predicted"/>
<protein>
    <submittedName>
        <fullName evidence="1">Uncharacterized protein</fullName>
    </submittedName>
</protein>
<organism evidence="1 2">
    <name type="scientific">Paracoccidioides lutzii (strain ATCC MYA-826 / Pb01)</name>
    <name type="common">Paracoccidioides brasiliensis</name>
    <dbReference type="NCBI Taxonomy" id="502779"/>
    <lineage>
        <taxon>Eukaryota</taxon>
        <taxon>Fungi</taxon>
        <taxon>Dikarya</taxon>
        <taxon>Ascomycota</taxon>
        <taxon>Pezizomycotina</taxon>
        <taxon>Eurotiomycetes</taxon>
        <taxon>Eurotiomycetidae</taxon>
        <taxon>Onygenales</taxon>
        <taxon>Ajellomycetaceae</taxon>
        <taxon>Paracoccidioides</taxon>
    </lineage>
</organism>
<name>A0A0A2V3L9_PARBA</name>
<sequence length="232" mass="25744">MGWSHAFHKAKAVGAGKWIGPAVPGLSSLQTPQPNPFKVIMTIQMYVTTLDREVIPKHVITDHSSNVMHISVISNLRSFSRKRLCARITPCFTAHYGSQSASSQHTKPRPWCFGSSVLTRNGKVEPRQAVPYLGTGTEILLQKHARHKINYICHPTDRQAPGIRGQIGTRLIGQSGETKITRLKYSVFAAECCFVNRRAKEWGTRFCPRAYCAMDGRNGDMPSCSASCDSEL</sequence>
<gene>
    <name evidence="1" type="ORF">PAAG_12612</name>
</gene>
<dbReference type="VEuPathDB" id="FungiDB:PAAG_12612"/>
<reference evidence="1 2" key="1">
    <citation type="journal article" date="2011" name="PLoS Genet.">
        <title>Comparative genomic analysis of human fungal pathogens causing paracoccidioidomycosis.</title>
        <authorList>
            <person name="Desjardins C.A."/>
            <person name="Champion M.D."/>
            <person name="Holder J.W."/>
            <person name="Muszewska A."/>
            <person name="Goldberg J."/>
            <person name="Bailao A.M."/>
            <person name="Brigido M.M."/>
            <person name="Ferreira M.E."/>
            <person name="Garcia A.M."/>
            <person name="Grynberg M."/>
            <person name="Gujja S."/>
            <person name="Heiman D.I."/>
            <person name="Henn M.R."/>
            <person name="Kodira C.D."/>
            <person name="Leon-Narvaez H."/>
            <person name="Longo L.V."/>
            <person name="Ma L.J."/>
            <person name="Malavazi I."/>
            <person name="Matsuo A.L."/>
            <person name="Morais F.V."/>
            <person name="Pereira M."/>
            <person name="Rodriguez-Brito S."/>
            <person name="Sakthikumar S."/>
            <person name="Salem-Izacc S.M."/>
            <person name="Sykes S.M."/>
            <person name="Teixeira M.M."/>
            <person name="Vallejo M.C."/>
            <person name="Walter M.E."/>
            <person name="Yandava C."/>
            <person name="Young S."/>
            <person name="Zeng Q."/>
            <person name="Zucker J."/>
            <person name="Felipe M.S."/>
            <person name="Goldman G.H."/>
            <person name="Haas B.J."/>
            <person name="McEwen J.G."/>
            <person name="Nino-Vega G."/>
            <person name="Puccia R."/>
            <person name="San-Blas G."/>
            <person name="Soares C.M."/>
            <person name="Birren B.W."/>
            <person name="Cuomo C.A."/>
        </authorList>
    </citation>
    <scope>NUCLEOTIDE SEQUENCE [LARGE SCALE GENOMIC DNA]</scope>
    <source>
        <strain evidence="2">ATCC MYA-826 / Pb01</strain>
    </source>
</reference>
<evidence type="ECO:0000313" key="2">
    <source>
        <dbReference type="Proteomes" id="UP000002059"/>
    </source>
</evidence>
<accession>A0A0A2V3L9</accession>